<dbReference type="InterPro" id="IPR036875">
    <property type="entry name" value="Znf_CCHC_sf"/>
</dbReference>
<dbReference type="Proteomes" id="UP000826195">
    <property type="component" value="Unassembled WGS sequence"/>
</dbReference>
<keyword evidence="5" id="KW-1185">Reference proteome</keyword>
<reference evidence="4 5" key="1">
    <citation type="journal article" date="2021" name="J. Hered.">
        <title>A chromosome-level genome assembly of the parasitoid wasp, Cotesia glomerata (Hymenoptera: Braconidae).</title>
        <authorList>
            <person name="Pinto B.J."/>
            <person name="Weis J.J."/>
            <person name="Gamble T."/>
            <person name="Ode P.J."/>
            <person name="Paul R."/>
            <person name="Zaspel J.M."/>
        </authorList>
    </citation>
    <scope>NUCLEOTIDE SEQUENCE [LARGE SCALE GENOMIC DNA]</scope>
    <source>
        <strain evidence="4">CgM1</strain>
    </source>
</reference>
<dbReference type="EMBL" id="JAHXZJ010002982">
    <property type="protein sequence ID" value="KAH0535074.1"/>
    <property type="molecule type" value="Genomic_DNA"/>
</dbReference>
<dbReference type="SMART" id="SM00343">
    <property type="entry name" value="ZnF_C2HC"/>
    <property type="match status" value="2"/>
</dbReference>
<dbReference type="SUPFAM" id="SSF57756">
    <property type="entry name" value="Retrovirus zinc finger-like domains"/>
    <property type="match status" value="1"/>
</dbReference>
<comment type="caution">
    <text evidence="4">The sequence shown here is derived from an EMBL/GenBank/DDBJ whole genome shotgun (WGS) entry which is preliminary data.</text>
</comment>
<evidence type="ECO:0000313" key="5">
    <source>
        <dbReference type="Proteomes" id="UP000826195"/>
    </source>
</evidence>
<sequence length="264" mass="29618">MSRLVSMQRGTDGEDLTSPAAQERELLRRQHYAGRIGDKASYWSNPIFTTPAAFLGFEIPVTSEIQLLSGFHRANTNNNVLVYSEKHSVLVVPEEPVEKPAEVSESKVPSFPIRCQFTIGKSVKTMDTNLREVLLNQDWKGSVQKMAAQLAPKLQRTVATQTIETRLTVVPEPGCLRCKKHGHTFQKCTNDFSGDPYCTNCRRIGHTNNNCPYQPWRAVGYEAVRRYCRSCKAQYPFINDACSECCTRGKLTNAAKGAYLILPP</sequence>
<dbReference type="GO" id="GO:0003676">
    <property type="term" value="F:nucleic acid binding"/>
    <property type="evidence" value="ECO:0007669"/>
    <property type="project" value="InterPro"/>
</dbReference>
<dbReference type="PROSITE" id="PS50158">
    <property type="entry name" value="ZF_CCHC"/>
    <property type="match status" value="1"/>
</dbReference>
<evidence type="ECO:0000259" key="3">
    <source>
        <dbReference type="PROSITE" id="PS50158"/>
    </source>
</evidence>
<keyword evidence="1" id="KW-0862">Zinc</keyword>
<keyword evidence="1" id="KW-0863">Zinc-finger</keyword>
<dbReference type="InterPro" id="IPR001878">
    <property type="entry name" value="Znf_CCHC"/>
</dbReference>
<dbReference type="Gene3D" id="4.10.60.10">
    <property type="entry name" value="Zinc finger, CCHC-type"/>
    <property type="match status" value="1"/>
</dbReference>
<evidence type="ECO:0000256" key="1">
    <source>
        <dbReference type="PROSITE-ProRule" id="PRU00047"/>
    </source>
</evidence>
<accession>A0AAV7HVA1</accession>
<name>A0AAV7HVA1_COTGL</name>
<evidence type="ECO:0000313" key="4">
    <source>
        <dbReference type="EMBL" id="KAH0535074.1"/>
    </source>
</evidence>
<organism evidence="4 5">
    <name type="scientific">Cotesia glomerata</name>
    <name type="common">Lepidopteran parasitic wasp</name>
    <name type="synonym">Apanteles glomeratus</name>
    <dbReference type="NCBI Taxonomy" id="32391"/>
    <lineage>
        <taxon>Eukaryota</taxon>
        <taxon>Metazoa</taxon>
        <taxon>Ecdysozoa</taxon>
        <taxon>Arthropoda</taxon>
        <taxon>Hexapoda</taxon>
        <taxon>Insecta</taxon>
        <taxon>Pterygota</taxon>
        <taxon>Neoptera</taxon>
        <taxon>Endopterygota</taxon>
        <taxon>Hymenoptera</taxon>
        <taxon>Apocrita</taxon>
        <taxon>Ichneumonoidea</taxon>
        <taxon>Braconidae</taxon>
        <taxon>Microgastrinae</taxon>
        <taxon>Cotesia</taxon>
    </lineage>
</organism>
<evidence type="ECO:0000256" key="2">
    <source>
        <dbReference type="SAM" id="MobiDB-lite"/>
    </source>
</evidence>
<feature type="domain" description="CCHC-type" evidence="3">
    <location>
        <begin position="198"/>
        <end position="212"/>
    </location>
</feature>
<dbReference type="GO" id="GO:0008270">
    <property type="term" value="F:zinc ion binding"/>
    <property type="evidence" value="ECO:0007669"/>
    <property type="project" value="UniProtKB-KW"/>
</dbReference>
<proteinExistence type="predicted"/>
<keyword evidence="1" id="KW-0479">Metal-binding</keyword>
<feature type="region of interest" description="Disordered" evidence="2">
    <location>
        <begin position="1"/>
        <end position="23"/>
    </location>
</feature>
<gene>
    <name evidence="4" type="ORF">KQX54_013012</name>
</gene>
<dbReference type="AlphaFoldDB" id="A0AAV7HVA1"/>
<protein>
    <recommendedName>
        <fullName evidence="3">CCHC-type domain-containing protein</fullName>
    </recommendedName>
</protein>